<dbReference type="Proteomes" id="UP000241158">
    <property type="component" value="Unassembled WGS sequence"/>
</dbReference>
<keyword evidence="5" id="KW-0067">ATP-binding</keyword>
<proteinExistence type="inferred from homology"/>
<dbReference type="GO" id="GO:0005524">
    <property type="term" value="F:ATP binding"/>
    <property type="evidence" value="ECO:0007669"/>
    <property type="project" value="UniProtKB-KW"/>
</dbReference>
<sequence>MMLEEIKNLLADGDIDTVAICFPDMAGRLMGKREGAKYFLGAAGEGSHMCDYLFTVDVEGNPIPGFQSASWEKGYGDFVVKPDIRTWRNMPWLSGQAIVIGDCILPDGALVPTAPRAMLKKQIQKAAELGFSFNFASELEFYLYEDSYDGCIAKDFKGLTPSSPYSQDYNLLRTTAVEPLLAELRAALDAMGIEVETTKGEWGPGQQEISLRYADPLTNADNHVYYKQAVKEIAAKHQKSATFMAKPSSDIAGSSCHIHASLWSVDGSRSRSVDPSSPDGLSKEFKHFMAGVMAHAAEITLFFAPNINSYKRFQSGSFAPTRICWGRDNRTTAFRLVGHGKSTRMEVRIPGADANVHTAFAAIIAAGLKGIADELQMPDETNGNAYADPSLHEIPKSLNEAIARAHGSAMLRQAFGNVVVDHYVHAAKWEVYQYDGFVTDWEKRRLFERI</sequence>
<comment type="caution">
    <text evidence="9">The sequence shown here is derived from an EMBL/GenBank/DDBJ whole genome shotgun (WGS) entry which is preliminary data.</text>
</comment>
<protein>
    <submittedName>
        <fullName evidence="9">Glutamine synthetase</fullName>
    </submittedName>
</protein>
<dbReference type="InterPro" id="IPR014746">
    <property type="entry name" value="Gln_synth/guanido_kin_cat_dom"/>
</dbReference>
<dbReference type="EMBL" id="PGGN01000003">
    <property type="protein sequence ID" value="PSH56990.1"/>
    <property type="molecule type" value="Genomic_DNA"/>
</dbReference>
<evidence type="ECO:0000256" key="6">
    <source>
        <dbReference type="PROSITE-ProRule" id="PRU01331"/>
    </source>
</evidence>
<dbReference type="Gene3D" id="3.10.20.70">
    <property type="entry name" value="Glutamine synthetase, N-terminal domain"/>
    <property type="match status" value="1"/>
</dbReference>
<dbReference type="GO" id="GO:0006542">
    <property type="term" value="P:glutamine biosynthetic process"/>
    <property type="evidence" value="ECO:0007669"/>
    <property type="project" value="InterPro"/>
</dbReference>
<dbReference type="InterPro" id="IPR036651">
    <property type="entry name" value="Gln_synt_N_sf"/>
</dbReference>
<evidence type="ECO:0000313" key="10">
    <source>
        <dbReference type="Proteomes" id="UP000241158"/>
    </source>
</evidence>
<dbReference type="OrthoDB" id="9807095at2"/>
<dbReference type="GO" id="GO:0042402">
    <property type="term" value="P:biogenic amine catabolic process"/>
    <property type="evidence" value="ECO:0007669"/>
    <property type="project" value="UniProtKB-ARBA"/>
</dbReference>
<evidence type="ECO:0000256" key="1">
    <source>
        <dbReference type="ARBA" id="ARBA00001946"/>
    </source>
</evidence>
<gene>
    <name evidence="9" type="ORF">CU100_17025</name>
</gene>
<organism evidence="9 10">
    <name type="scientific">Phyllobacterium endophyticum</name>
    <dbReference type="NCBI Taxonomy" id="1149773"/>
    <lineage>
        <taxon>Bacteria</taxon>
        <taxon>Pseudomonadati</taxon>
        <taxon>Pseudomonadota</taxon>
        <taxon>Alphaproteobacteria</taxon>
        <taxon>Hyphomicrobiales</taxon>
        <taxon>Phyllobacteriaceae</taxon>
        <taxon>Phyllobacterium</taxon>
    </lineage>
</organism>
<keyword evidence="4" id="KW-0547">Nucleotide-binding</keyword>
<evidence type="ECO:0000256" key="4">
    <source>
        <dbReference type="ARBA" id="ARBA00022741"/>
    </source>
</evidence>
<dbReference type="Pfam" id="PF00120">
    <property type="entry name" value="Gln-synt_C"/>
    <property type="match status" value="1"/>
</dbReference>
<evidence type="ECO:0000256" key="5">
    <source>
        <dbReference type="ARBA" id="ARBA00022840"/>
    </source>
</evidence>
<dbReference type="PANTHER" id="PTHR43785:SF12">
    <property type="entry name" value="TYPE-1 GLUTAMINE SYNTHETASE 2"/>
    <property type="match status" value="1"/>
</dbReference>
<feature type="domain" description="GS catalytic" evidence="8">
    <location>
        <begin position="115"/>
        <end position="450"/>
    </location>
</feature>
<comment type="cofactor">
    <cofactor evidence="1">
        <name>Mg(2+)</name>
        <dbReference type="ChEBI" id="CHEBI:18420"/>
    </cofactor>
</comment>
<dbReference type="SMART" id="SM01230">
    <property type="entry name" value="Gln-synt_C"/>
    <property type="match status" value="1"/>
</dbReference>
<dbReference type="PANTHER" id="PTHR43785">
    <property type="entry name" value="GAMMA-GLUTAMYLPUTRESCINE SYNTHETASE"/>
    <property type="match status" value="1"/>
</dbReference>
<evidence type="ECO:0000256" key="7">
    <source>
        <dbReference type="RuleBase" id="RU000384"/>
    </source>
</evidence>
<evidence type="ECO:0000256" key="2">
    <source>
        <dbReference type="ARBA" id="ARBA00009897"/>
    </source>
</evidence>
<dbReference type="SUPFAM" id="SSF54368">
    <property type="entry name" value="Glutamine synthetase, N-terminal domain"/>
    <property type="match status" value="1"/>
</dbReference>
<accession>A0A2P7AS40</accession>
<evidence type="ECO:0000256" key="3">
    <source>
        <dbReference type="ARBA" id="ARBA00022598"/>
    </source>
</evidence>
<keyword evidence="3" id="KW-0436">Ligase</keyword>
<name>A0A2P7AS40_9HYPH</name>
<reference evidence="10" key="1">
    <citation type="submission" date="2017-11" db="EMBL/GenBank/DDBJ databases">
        <authorList>
            <person name="Kuznetsova I."/>
            <person name="Sazanova A."/>
            <person name="Chirak E."/>
            <person name="Safronova V."/>
            <person name="Willems A."/>
        </authorList>
    </citation>
    <scope>NUCLEOTIDE SEQUENCE [LARGE SCALE GENOMIC DNA]</scope>
    <source>
        <strain evidence="10">PEPV15</strain>
    </source>
</reference>
<dbReference type="FunFam" id="3.30.590.10:FF:000005">
    <property type="entry name" value="Probable glutamine synthetase"/>
    <property type="match status" value="1"/>
</dbReference>
<dbReference type="SUPFAM" id="SSF55931">
    <property type="entry name" value="Glutamine synthetase/guanido kinase"/>
    <property type="match status" value="1"/>
</dbReference>
<dbReference type="InterPro" id="IPR008146">
    <property type="entry name" value="Gln_synth_cat_dom"/>
</dbReference>
<dbReference type="GO" id="GO:0004356">
    <property type="term" value="F:glutamine synthetase activity"/>
    <property type="evidence" value="ECO:0007669"/>
    <property type="project" value="InterPro"/>
</dbReference>
<dbReference type="Gene3D" id="3.30.590.10">
    <property type="entry name" value="Glutamine synthetase/guanido kinase, catalytic domain"/>
    <property type="match status" value="1"/>
</dbReference>
<dbReference type="GO" id="GO:0006576">
    <property type="term" value="P:biogenic amine metabolic process"/>
    <property type="evidence" value="ECO:0007669"/>
    <property type="project" value="UniProtKB-ARBA"/>
</dbReference>
<keyword evidence="10" id="KW-1185">Reference proteome</keyword>
<dbReference type="PROSITE" id="PS51987">
    <property type="entry name" value="GS_CATALYTIC"/>
    <property type="match status" value="1"/>
</dbReference>
<evidence type="ECO:0000313" key="9">
    <source>
        <dbReference type="EMBL" id="PSH56990.1"/>
    </source>
</evidence>
<comment type="similarity">
    <text evidence="2 6 7">Belongs to the glutamine synthetase family.</text>
</comment>
<dbReference type="AlphaFoldDB" id="A0A2P7AS40"/>
<evidence type="ECO:0000259" key="8">
    <source>
        <dbReference type="PROSITE" id="PS51987"/>
    </source>
</evidence>